<comment type="caution">
    <text evidence="2">The sequence shown here is derived from an EMBL/GenBank/DDBJ whole genome shotgun (WGS) entry which is preliminary data.</text>
</comment>
<dbReference type="PANTHER" id="PTHR14787">
    <property type="entry name" value="C10ORF188 FAMILY MEMBER"/>
    <property type="match status" value="1"/>
</dbReference>
<accession>A0AAW0PHN4</accession>
<name>A0AAW0PHN4_9GOBI</name>
<feature type="compositionally biased region" description="Low complexity" evidence="1">
    <location>
        <begin position="252"/>
        <end position="266"/>
    </location>
</feature>
<sequence length="388" mass="42585">MTSHHNIRSSAVPLPAQIRLATLAAALPLNDSIMVDVSCSWVCETEGQSVSDVLNIHNNDDPNENHQQNRVPEPVLLSQPEDSAPCVLSLSCRSACVIRRLESCPKLELWKFTTRAENTSRLGPFYRKELLLDHPSASCDVKLLSLSGRRCVRVLSVTVALQAAVRSGASVNHSIDLQQVRSMMEEMGTSLSPGAQHLMDMVQFQQQNQTSSLTSLFPMLMGGRALSQIQLTSSVAEASSNQNGAMSHDSSDSTCSESSESRSPVSPAHVTEMMSQLMRGRGQAPDSAPDLLPVLQSVCGHVTQLRLDNAAAALKENFNGTCDLDPEMERRLEQMEQRLKAHFDKRLDALEQKLDSVLNLALTNHSFSRLNSKNLTEEKIHQATTDCD</sequence>
<organism evidence="2 3">
    <name type="scientific">Mugilogobius chulae</name>
    <name type="common">yellowstripe goby</name>
    <dbReference type="NCBI Taxonomy" id="88201"/>
    <lineage>
        <taxon>Eukaryota</taxon>
        <taxon>Metazoa</taxon>
        <taxon>Chordata</taxon>
        <taxon>Craniata</taxon>
        <taxon>Vertebrata</taxon>
        <taxon>Euteleostomi</taxon>
        <taxon>Actinopterygii</taxon>
        <taxon>Neopterygii</taxon>
        <taxon>Teleostei</taxon>
        <taxon>Neoteleostei</taxon>
        <taxon>Acanthomorphata</taxon>
        <taxon>Gobiaria</taxon>
        <taxon>Gobiiformes</taxon>
        <taxon>Gobioidei</taxon>
        <taxon>Gobiidae</taxon>
        <taxon>Gobionellinae</taxon>
        <taxon>Mugilogobius</taxon>
    </lineage>
</organism>
<evidence type="ECO:0000313" key="3">
    <source>
        <dbReference type="Proteomes" id="UP001460270"/>
    </source>
</evidence>
<evidence type="ECO:0000256" key="1">
    <source>
        <dbReference type="SAM" id="MobiDB-lite"/>
    </source>
</evidence>
<dbReference type="EMBL" id="JBBPFD010000007">
    <property type="protein sequence ID" value="KAK7918731.1"/>
    <property type="molecule type" value="Genomic_DNA"/>
</dbReference>
<feature type="region of interest" description="Disordered" evidence="1">
    <location>
        <begin position="237"/>
        <end position="268"/>
    </location>
</feature>
<proteinExistence type="predicted"/>
<dbReference type="AlphaFoldDB" id="A0AAW0PHN4"/>
<reference evidence="3" key="1">
    <citation type="submission" date="2024-04" db="EMBL/GenBank/DDBJ databases">
        <title>Salinicola lusitanus LLJ914,a marine bacterium isolated from the Okinawa Trough.</title>
        <authorList>
            <person name="Li J."/>
        </authorList>
    </citation>
    <scope>NUCLEOTIDE SEQUENCE [LARGE SCALE GENOMIC DNA]</scope>
</reference>
<dbReference type="Proteomes" id="UP001460270">
    <property type="component" value="Unassembled WGS sequence"/>
</dbReference>
<dbReference type="PANTHER" id="PTHR14787:SF1">
    <property type="entry name" value="ATPASE PAAT"/>
    <property type="match status" value="1"/>
</dbReference>
<protein>
    <submittedName>
        <fullName evidence="2">Uncharacterized protein</fullName>
    </submittedName>
</protein>
<evidence type="ECO:0000313" key="2">
    <source>
        <dbReference type="EMBL" id="KAK7918731.1"/>
    </source>
</evidence>
<dbReference type="InterPro" id="IPR028043">
    <property type="entry name" value="PAAT-like"/>
</dbReference>
<dbReference type="Pfam" id="PF14958">
    <property type="entry name" value="PAAT-like"/>
    <property type="match status" value="1"/>
</dbReference>
<gene>
    <name evidence="2" type="ORF">WMY93_010015</name>
</gene>
<keyword evidence="3" id="KW-1185">Reference proteome</keyword>